<dbReference type="EMBL" id="KZ825873">
    <property type="protein sequence ID" value="PYH94342.1"/>
    <property type="molecule type" value="Genomic_DNA"/>
</dbReference>
<dbReference type="Proteomes" id="UP000247810">
    <property type="component" value="Unassembled WGS sequence"/>
</dbReference>
<accession>A0A319ETE2</accession>
<dbReference type="AlphaFoldDB" id="A0A319ETE2"/>
<reference evidence="1 2" key="1">
    <citation type="submission" date="2018-02" db="EMBL/GenBank/DDBJ databases">
        <title>The genomes of Aspergillus section Nigri reveals drivers in fungal speciation.</title>
        <authorList>
            <consortium name="DOE Joint Genome Institute"/>
            <person name="Vesth T.C."/>
            <person name="Nybo J."/>
            <person name="Theobald S."/>
            <person name="Brandl J."/>
            <person name="Frisvad J.C."/>
            <person name="Nielsen K.F."/>
            <person name="Lyhne E.K."/>
            <person name="Kogle M.E."/>
            <person name="Kuo A."/>
            <person name="Riley R."/>
            <person name="Clum A."/>
            <person name="Nolan M."/>
            <person name="Lipzen A."/>
            <person name="Salamov A."/>
            <person name="Henrissat B."/>
            <person name="Wiebenga A."/>
            <person name="De vries R.P."/>
            <person name="Grigoriev I.V."/>
            <person name="Mortensen U.H."/>
            <person name="Andersen M.R."/>
            <person name="Baker S.E."/>
        </authorList>
    </citation>
    <scope>NUCLEOTIDE SEQUENCE [LARGE SCALE GENOMIC DNA]</scope>
    <source>
        <strain evidence="1 2">CBS 707.79</strain>
    </source>
</reference>
<name>A0A319ETE2_9EURO</name>
<gene>
    <name evidence="1" type="ORF">BO71DRAFT_430076</name>
</gene>
<evidence type="ECO:0000313" key="2">
    <source>
        <dbReference type="Proteomes" id="UP000247810"/>
    </source>
</evidence>
<sequence>MSKRAGQPADLQVFTHVYGRIRIVIDYLCNYLAMNLVVPLPISDTYSIDPKFDGATVTPRRIE</sequence>
<organism evidence="1 2">
    <name type="scientific">Aspergillus ellipticus CBS 707.79</name>
    <dbReference type="NCBI Taxonomy" id="1448320"/>
    <lineage>
        <taxon>Eukaryota</taxon>
        <taxon>Fungi</taxon>
        <taxon>Dikarya</taxon>
        <taxon>Ascomycota</taxon>
        <taxon>Pezizomycotina</taxon>
        <taxon>Eurotiomycetes</taxon>
        <taxon>Eurotiomycetidae</taxon>
        <taxon>Eurotiales</taxon>
        <taxon>Aspergillaceae</taxon>
        <taxon>Aspergillus</taxon>
        <taxon>Aspergillus subgen. Circumdati</taxon>
    </lineage>
</organism>
<proteinExistence type="predicted"/>
<dbReference type="VEuPathDB" id="FungiDB:BO71DRAFT_430076"/>
<evidence type="ECO:0000313" key="1">
    <source>
        <dbReference type="EMBL" id="PYH94342.1"/>
    </source>
</evidence>
<protein>
    <submittedName>
        <fullName evidence="1">Uncharacterized protein</fullName>
    </submittedName>
</protein>
<keyword evidence="2" id="KW-1185">Reference proteome</keyword>